<keyword evidence="2" id="KW-1185">Reference proteome</keyword>
<organism evidence="1 2">
    <name type="scientific">Sphenostylis stenocarpa</name>
    <dbReference type="NCBI Taxonomy" id="92480"/>
    <lineage>
        <taxon>Eukaryota</taxon>
        <taxon>Viridiplantae</taxon>
        <taxon>Streptophyta</taxon>
        <taxon>Embryophyta</taxon>
        <taxon>Tracheophyta</taxon>
        <taxon>Spermatophyta</taxon>
        <taxon>Magnoliopsida</taxon>
        <taxon>eudicotyledons</taxon>
        <taxon>Gunneridae</taxon>
        <taxon>Pentapetalae</taxon>
        <taxon>rosids</taxon>
        <taxon>fabids</taxon>
        <taxon>Fabales</taxon>
        <taxon>Fabaceae</taxon>
        <taxon>Papilionoideae</taxon>
        <taxon>50 kb inversion clade</taxon>
        <taxon>NPAAA clade</taxon>
        <taxon>indigoferoid/millettioid clade</taxon>
        <taxon>Phaseoleae</taxon>
        <taxon>Sphenostylis</taxon>
    </lineage>
</organism>
<dbReference type="Proteomes" id="UP001189624">
    <property type="component" value="Chromosome 11"/>
</dbReference>
<reference evidence="1" key="1">
    <citation type="submission" date="2023-10" db="EMBL/GenBank/DDBJ databases">
        <authorList>
            <person name="Domelevo Entfellner J.-B."/>
        </authorList>
    </citation>
    <scope>NUCLEOTIDE SEQUENCE</scope>
</reference>
<evidence type="ECO:0000313" key="1">
    <source>
        <dbReference type="EMBL" id="CAJ1979203.1"/>
    </source>
</evidence>
<sequence length="105" mass="12130">MKMDSIRVISEYFLEHLPVVGPLRFTITGGFNLDGRWENQSSCPATPPRQYRGMIVGLSKHFLTRLMLKLQPTRPVLPKRGASRKPLIENIFFKTIIDSQQFKLE</sequence>
<dbReference type="AlphaFoldDB" id="A0AA87B9L1"/>
<dbReference type="EMBL" id="OY731408">
    <property type="protein sequence ID" value="CAJ1979203.1"/>
    <property type="molecule type" value="Genomic_DNA"/>
</dbReference>
<dbReference type="Gramene" id="rna-AYBTSS11_LOCUS31416">
    <property type="protein sequence ID" value="CAJ1979203.1"/>
    <property type="gene ID" value="gene-AYBTSS11_LOCUS31416"/>
</dbReference>
<name>A0AA87B9L1_9FABA</name>
<accession>A0AA87B9L1</accession>
<evidence type="ECO:0000313" key="2">
    <source>
        <dbReference type="Proteomes" id="UP001189624"/>
    </source>
</evidence>
<protein>
    <submittedName>
        <fullName evidence="1">Uncharacterized protein</fullName>
    </submittedName>
</protein>
<proteinExistence type="predicted"/>
<gene>
    <name evidence="1" type="ORF">AYBTSS11_LOCUS31416</name>
</gene>